<protein>
    <submittedName>
        <fullName evidence="9">MFS transporter</fullName>
    </submittedName>
</protein>
<dbReference type="GO" id="GO:0022857">
    <property type="term" value="F:transmembrane transporter activity"/>
    <property type="evidence" value="ECO:0007669"/>
    <property type="project" value="InterPro"/>
</dbReference>
<dbReference type="InterPro" id="IPR036259">
    <property type="entry name" value="MFS_trans_sf"/>
</dbReference>
<dbReference type="SUPFAM" id="SSF103473">
    <property type="entry name" value="MFS general substrate transporter"/>
    <property type="match status" value="1"/>
</dbReference>
<evidence type="ECO:0000256" key="4">
    <source>
        <dbReference type="ARBA" id="ARBA00022692"/>
    </source>
</evidence>
<proteinExistence type="predicted"/>
<comment type="subcellular location">
    <subcellularLocation>
        <location evidence="1">Cell membrane</location>
        <topology evidence="1">Multi-pass membrane protein</topology>
    </subcellularLocation>
</comment>
<feature type="transmembrane region" description="Helical" evidence="7">
    <location>
        <begin position="358"/>
        <end position="379"/>
    </location>
</feature>
<gene>
    <name evidence="9" type="ORF">GC093_24905</name>
</gene>
<keyword evidence="4 7" id="KW-0812">Transmembrane</keyword>
<dbReference type="AlphaFoldDB" id="A0A972K2Z2"/>
<keyword evidence="5 7" id="KW-1133">Transmembrane helix</keyword>
<feature type="transmembrane region" description="Helical" evidence="7">
    <location>
        <begin position="161"/>
        <end position="180"/>
    </location>
</feature>
<dbReference type="EMBL" id="WHOD01000097">
    <property type="protein sequence ID" value="NOU96430.1"/>
    <property type="molecule type" value="Genomic_DNA"/>
</dbReference>
<comment type="caution">
    <text evidence="9">The sequence shown here is derived from an EMBL/GenBank/DDBJ whole genome shotgun (WGS) entry which is preliminary data.</text>
</comment>
<evidence type="ECO:0000256" key="6">
    <source>
        <dbReference type="ARBA" id="ARBA00023136"/>
    </source>
</evidence>
<dbReference type="PANTHER" id="PTHR43124">
    <property type="entry name" value="PURINE EFFLUX PUMP PBUE"/>
    <property type="match status" value="1"/>
</dbReference>
<evidence type="ECO:0000313" key="9">
    <source>
        <dbReference type="EMBL" id="NOU96430.1"/>
    </source>
</evidence>
<keyword evidence="10" id="KW-1185">Reference proteome</keyword>
<name>A0A972K2Z2_9BACL</name>
<dbReference type="RefSeq" id="WP_171654665.1">
    <property type="nucleotide sequence ID" value="NZ_WHOD01000097.1"/>
</dbReference>
<feature type="transmembrane region" description="Helical" evidence="7">
    <location>
        <begin position="269"/>
        <end position="287"/>
    </location>
</feature>
<dbReference type="Gene3D" id="1.20.1250.20">
    <property type="entry name" value="MFS general substrate transporter like domains"/>
    <property type="match status" value="1"/>
</dbReference>
<evidence type="ECO:0000256" key="2">
    <source>
        <dbReference type="ARBA" id="ARBA00022448"/>
    </source>
</evidence>
<reference evidence="9" key="1">
    <citation type="submission" date="2019-10" db="EMBL/GenBank/DDBJ databases">
        <title>Description of Paenibacillus glebae sp. nov.</title>
        <authorList>
            <person name="Carlier A."/>
            <person name="Qi S."/>
        </authorList>
    </citation>
    <scope>NUCLEOTIDE SEQUENCE</scope>
    <source>
        <strain evidence="9">LMG 31456</strain>
    </source>
</reference>
<sequence>MSYTLKIYMLAIVSFLVGTSEFIIAGILDKVAADIGVSVSAAGQLITVFSLAYAFGTPILMAVTSRLERRKLLLYSLGVFVIGNAIAVALPGFQFLIGSRIILALSTGVFVVTALTVASKMAPPEKQGSAIATLVMGFSTALIVGVPLGRVVASVYDWKTIFGGIGVLGLFAMLVIYFTIPQSDGEKPVPFREQLALLKEPKIAVALSITFFWIAGYSIAYTYISPFLLTVKGMSEQEISAGLFAFGIASLIGSKFGGYSTDKWGVPRTLIGGMLLHAVALILLSLAGHSSVVVFPLLMLWAFSAWSSGPTQQYNLISLAPSATGIMLSLNSSVLQLAMAAGAGIGGIVVEQASLTSISWIGAAGVTVAAGTVVASLGLSRSRRKMEARLNQG</sequence>
<feature type="transmembrane region" description="Helical" evidence="7">
    <location>
        <begin position="97"/>
        <end position="118"/>
    </location>
</feature>
<feature type="transmembrane region" description="Helical" evidence="7">
    <location>
        <begin position="40"/>
        <end position="60"/>
    </location>
</feature>
<evidence type="ECO:0000259" key="8">
    <source>
        <dbReference type="PROSITE" id="PS50850"/>
    </source>
</evidence>
<dbReference type="PANTHER" id="PTHR43124:SF10">
    <property type="entry name" value="PURINE EFFLUX PUMP PBUE"/>
    <property type="match status" value="1"/>
</dbReference>
<evidence type="ECO:0000256" key="3">
    <source>
        <dbReference type="ARBA" id="ARBA00022475"/>
    </source>
</evidence>
<dbReference type="InterPro" id="IPR011701">
    <property type="entry name" value="MFS"/>
</dbReference>
<dbReference type="InterPro" id="IPR050189">
    <property type="entry name" value="MFS_Efflux_Transporters"/>
</dbReference>
<dbReference type="Proteomes" id="UP000641588">
    <property type="component" value="Unassembled WGS sequence"/>
</dbReference>
<feature type="transmembrane region" description="Helical" evidence="7">
    <location>
        <begin position="72"/>
        <end position="91"/>
    </location>
</feature>
<keyword evidence="6 7" id="KW-0472">Membrane</keyword>
<keyword evidence="2" id="KW-0813">Transport</keyword>
<dbReference type="GO" id="GO:0005886">
    <property type="term" value="C:plasma membrane"/>
    <property type="evidence" value="ECO:0007669"/>
    <property type="project" value="UniProtKB-SubCell"/>
</dbReference>
<feature type="transmembrane region" description="Helical" evidence="7">
    <location>
        <begin position="293"/>
        <end position="309"/>
    </location>
</feature>
<feature type="transmembrane region" description="Helical" evidence="7">
    <location>
        <begin position="201"/>
        <end position="224"/>
    </location>
</feature>
<feature type="transmembrane region" description="Helical" evidence="7">
    <location>
        <begin position="239"/>
        <end position="257"/>
    </location>
</feature>
<dbReference type="CDD" id="cd17324">
    <property type="entry name" value="MFS_NepI_like"/>
    <property type="match status" value="1"/>
</dbReference>
<dbReference type="Pfam" id="PF07690">
    <property type="entry name" value="MFS_1"/>
    <property type="match status" value="1"/>
</dbReference>
<evidence type="ECO:0000256" key="1">
    <source>
        <dbReference type="ARBA" id="ARBA00004651"/>
    </source>
</evidence>
<evidence type="ECO:0000313" key="10">
    <source>
        <dbReference type="Proteomes" id="UP000641588"/>
    </source>
</evidence>
<feature type="domain" description="Major facilitator superfamily (MFS) profile" evidence="8">
    <location>
        <begin position="6"/>
        <end position="383"/>
    </location>
</feature>
<dbReference type="InterPro" id="IPR020846">
    <property type="entry name" value="MFS_dom"/>
</dbReference>
<evidence type="ECO:0000256" key="7">
    <source>
        <dbReference type="SAM" id="Phobius"/>
    </source>
</evidence>
<feature type="transmembrane region" description="Helical" evidence="7">
    <location>
        <begin position="130"/>
        <end position="149"/>
    </location>
</feature>
<organism evidence="9 10">
    <name type="scientific">Paenibacillus foliorum</name>
    <dbReference type="NCBI Taxonomy" id="2654974"/>
    <lineage>
        <taxon>Bacteria</taxon>
        <taxon>Bacillati</taxon>
        <taxon>Bacillota</taxon>
        <taxon>Bacilli</taxon>
        <taxon>Bacillales</taxon>
        <taxon>Paenibacillaceae</taxon>
        <taxon>Paenibacillus</taxon>
    </lineage>
</organism>
<keyword evidence="3" id="KW-1003">Cell membrane</keyword>
<accession>A0A972K2Z2</accession>
<feature type="transmembrane region" description="Helical" evidence="7">
    <location>
        <begin position="316"/>
        <end position="338"/>
    </location>
</feature>
<feature type="transmembrane region" description="Helical" evidence="7">
    <location>
        <begin position="7"/>
        <end position="28"/>
    </location>
</feature>
<evidence type="ECO:0000256" key="5">
    <source>
        <dbReference type="ARBA" id="ARBA00022989"/>
    </source>
</evidence>
<dbReference type="PROSITE" id="PS50850">
    <property type="entry name" value="MFS"/>
    <property type="match status" value="1"/>
</dbReference>